<comment type="caution">
    <text evidence="1">The sequence shown here is derived from an EMBL/GenBank/DDBJ whole genome shotgun (WGS) entry which is preliminary data.</text>
</comment>
<accession>A0ABQ6D9E6</accession>
<keyword evidence="2" id="KW-1185">Reference proteome</keyword>
<proteinExistence type="predicted"/>
<dbReference type="Proteomes" id="UP001156881">
    <property type="component" value="Unassembled WGS sequence"/>
</dbReference>
<dbReference type="EMBL" id="BSPG01000016">
    <property type="protein sequence ID" value="GLS44918.1"/>
    <property type="molecule type" value="Genomic_DNA"/>
</dbReference>
<organism evidence="1 2">
    <name type="scientific">Methylobacterium brachythecii</name>
    <dbReference type="NCBI Taxonomy" id="1176177"/>
    <lineage>
        <taxon>Bacteria</taxon>
        <taxon>Pseudomonadati</taxon>
        <taxon>Pseudomonadota</taxon>
        <taxon>Alphaproteobacteria</taxon>
        <taxon>Hyphomicrobiales</taxon>
        <taxon>Methylobacteriaceae</taxon>
        <taxon>Methylobacterium</taxon>
    </lineage>
</organism>
<evidence type="ECO:0000313" key="2">
    <source>
        <dbReference type="Proteomes" id="UP001156881"/>
    </source>
</evidence>
<sequence>MTSGVQAPPSRFMQADIGQPGGGGTFFLSFKTITSYRDPNRNLVSHRIPENGGNRKLPGFHK</sequence>
<name>A0ABQ6D9E6_9HYPH</name>
<evidence type="ECO:0000313" key="1">
    <source>
        <dbReference type="EMBL" id="GLS44918.1"/>
    </source>
</evidence>
<protein>
    <submittedName>
        <fullName evidence="1">Uncharacterized protein</fullName>
    </submittedName>
</protein>
<reference evidence="2" key="1">
    <citation type="journal article" date="2019" name="Int. J. Syst. Evol. Microbiol.">
        <title>The Global Catalogue of Microorganisms (GCM) 10K type strain sequencing project: providing services to taxonomists for standard genome sequencing and annotation.</title>
        <authorList>
            <consortium name="The Broad Institute Genomics Platform"/>
            <consortium name="The Broad Institute Genome Sequencing Center for Infectious Disease"/>
            <person name="Wu L."/>
            <person name="Ma J."/>
        </authorList>
    </citation>
    <scope>NUCLEOTIDE SEQUENCE [LARGE SCALE GENOMIC DNA]</scope>
    <source>
        <strain evidence="2">NBRC 107710</strain>
    </source>
</reference>
<gene>
    <name evidence="1" type="ORF">GCM10007884_29070</name>
</gene>